<dbReference type="Gene3D" id="3.40.430.10">
    <property type="entry name" value="Dihydrofolate Reductase, subunit A"/>
    <property type="match status" value="1"/>
</dbReference>
<feature type="domain" description="Bacterial bifunctional deaminase-reductase C-terminal" evidence="5">
    <location>
        <begin position="67"/>
        <end position="258"/>
    </location>
</feature>
<evidence type="ECO:0000256" key="3">
    <source>
        <dbReference type="ARBA" id="ARBA00023002"/>
    </source>
</evidence>
<dbReference type="PANTHER" id="PTHR38011:SF7">
    <property type="entry name" value="2,5-DIAMINO-6-RIBOSYLAMINO-4(3H)-PYRIMIDINONE 5'-PHOSPHATE REDUCTASE"/>
    <property type="match status" value="1"/>
</dbReference>
<sequence length="281" mass="28657">MPAASPAPPPVPPSALPPTAERPTLDVLLPLARAGERLPADPGEAALTALYDHPLPAPAPGALADSWVRANMIASLDGAAAGADRRSGSLNGPADLRVFRVLRAAADVVLVGAGTARAEGYGALRVPAELAAARAARGQRPDLPLALVSRSGEIPAGLLDSGDPPLVVTVADRPDLAALQARIGADRVLVAGDREVDLPAALAALRDRGLTRVLTEGGPRLLGSLLTAGLVDELCLTWSPLLVGGPAPRAVDGAPWLRPAVSARPAHLLHSDAVLLGRWLL</sequence>
<keyword evidence="2" id="KW-0521">NADP</keyword>
<keyword evidence="3" id="KW-0560">Oxidoreductase</keyword>
<dbReference type="RefSeq" id="WP_227422544.1">
    <property type="nucleotide sequence ID" value="NZ_CP071868.1"/>
</dbReference>
<feature type="region of interest" description="Disordered" evidence="4">
    <location>
        <begin position="1"/>
        <end position="22"/>
    </location>
</feature>
<dbReference type="Pfam" id="PF01872">
    <property type="entry name" value="RibD_C"/>
    <property type="match status" value="1"/>
</dbReference>
<organism evidence="6 7">
    <name type="scientific">Pengzhenrongella sicca</name>
    <dbReference type="NCBI Taxonomy" id="2819238"/>
    <lineage>
        <taxon>Bacteria</taxon>
        <taxon>Bacillati</taxon>
        <taxon>Actinomycetota</taxon>
        <taxon>Actinomycetes</taxon>
        <taxon>Micrococcales</taxon>
        <taxon>Pengzhenrongella</taxon>
    </lineage>
</organism>
<dbReference type="InterPro" id="IPR024072">
    <property type="entry name" value="DHFR-like_dom_sf"/>
</dbReference>
<dbReference type="KEGG" id="psic:J4E96_13075"/>
<evidence type="ECO:0000256" key="2">
    <source>
        <dbReference type="ARBA" id="ARBA00022857"/>
    </source>
</evidence>
<proteinExistence type="predicted"/>
<dbReference type="InterPro" id="IPR002734">
    <property type="entry name" value="RibDG_C"/>
</dbReference>
<protein>
    <submittedName>
        <fullName evidence="6">Dihydrofolate reductase family protein</fullName>
    </submittedName>
</protein>
<dbReference type="PANTHER" id="PTHR38011">
    <property type="entry name" value="DIHYDROFOLATE REDUCTASE FAMILY PROTEIN (AFU_ORTHOLOGUE AFUA_8G06820)"/>
    <property type="match status" value="1"/>
</dbReference>
<gene>
    <name evidence="6" type="ORF">J4E96_13075</name>
</gene>
<accession>A0A8A4Z8Q9</accession>
<dbReference type="SUPFAM" id="SSF53597">
    <property type="entry name" value="Dihydrofolate reductase-like"/>
    <property type="match status" value="1"/>
</dbReference>
<comment type="pathway">
    <text evidence="1">Cofactor biosynthesis; riboflavin biosynthesis.</text>
</comment>
<feature type="compositionally biased region" description="Pro residues" evidence="4">
    <location>
        <begin position="1"/>
        <end position="16"/>
    </location>
</feature>
<dbReference type="GO" id="GO:0008703">
    <property type="term" value="F:5-amino-6-(5-phosphoribosylamino)uracil reductase activity"/>
    <property type="evidence" value="ECO:0007669"/>
    <property type="project" value="InterPro"/>
</dbReference>
<name>A0A8A4Z8Q9_9MICO</name>
<evidence type="ECO:0000256" key="4">
    <source>
        <dbReference type="SAM" id="MobiDB-lite"/>
    </source>
</evidence>
<keyword evidence="7" id="KW-1185">Reference proteome</keyword>
<reference evidence="6" key="1">
    <citation type="submission" date="2021-03" db="EMBL/GenBank/DDBJ databases">
        <title>Pengzhenrongella sicca gen. nov., sp. nov., a new member of suborder Micrococcineae isolated from High-Arctic tundra soil.</title>
        <authorList>
            <person name="Peng F."/>
        </authorList>
    </citation>
    <scope>NUCLEOTIDE SEQUENCE</scope>
    <source>
        <strain evidence="6">LRZ-2</strain>
    </source>
</reference>
<evidence type="ECO:0000313" key="6">
    <source>
        <dbReference type="EMBL" id="QTE28310.1"/>
    </source>
</evidence>
<dbReference type="GO" id="GO:0009231">
    <property type="term" value="P:riboflavin biosynthetic process"/>
    <property type="evidence" value="ECO:0007669"/>
    <property type="project" value="InterPro"/>
</dbReference>
<evidence type="ECO:0000313" key="7">
    <source>
        <dbReference type="Proteomes" id="UP000663937"/>
    </source>
</evidence>
<evidence type="ECO:0000256" key="1">
    <source>
        <dbReference type="ARBA" id="ARBA00005104"/>
    </source>
</evidence>
<dbReference type="EMBL" id="CP071868">
    <property type="protein sequence ID" value="QTE28310.1"/>
    <property type="molecule type" value="Genomic_DNA"/>
</dbReference>
<dbReference type="AlphaFoldDB" id="A0A8A4Z8Q9"/>
<dbReference type="InterPro" id="IPR050765">
    <property type="entry name" value="Riboflavin_Biosynth_HTPR"/>
</dbReference>
<dbReference type="Proteomes" id="UP000663937">
    <property type="component" value="Chromosome"/>
</dbReference>
<evidence type="ECO:0000259" key="5">
    <source>
        <dbReference type="Pfam" id="PF01872"/>
    </source>
</evidence>